<evidence type="ECO:0000313" key="2">
    <source>
        <dbReference type="EMBL" id="DAF60996.1"/>
    </source>
</evidence>
<dbReference type="EMBL" id="BK032800">
    <property type="protein sequence ID" value="DAF60996.1"/>
    <property type="molecule type" value="Genomic_DNA"/>
</dbReference>
<evidence type="ECO:0000256" key="1">
    <source>
        <dbReference type="SAM" id="MobiDB-lite"/>
    </source>
</evidence>
<reference evidence="2" key="1">
    <citation type="journal article" date="2021" name="Proc. Natl. Acad. Sci. U.S.A.">
        <title>A Catalog of Tens of Thousands of Viruses from Human Metagenomes Reveals Hidden Associations with Chronic Diseases.</title>
        <authorList>
            <person name="Tisza M.J."/>
            <person name="Buck C.B."/>
        </authorList>
    </citation>
    <scope>NUCLEOTIDE SEQUENCE</scope>
    <source>
        <strain evidence="2">CtlMy11</strain>
    </source>
</reference>
<feature type="region of interest" description="Disordered" evidence="1">
    <location>
        <begin position="15"/>
        <end position="34"/>
    </location>
</feature>
<accession>A0A8S5TCF9</accession>
<name>A0A8S5TCF9_9CAUD</name>
<proteinExistence type="predicted"/>
<organism evidence="2">
    <name type="scientific">Podoviridae sp. ctlMy11</name>
    <dbReference type="NCBI Taxonomy" id="2827746"/>
    <lineage>
        <taxon>Viruses</taxon>
        <taxon>Duplodnaviria</taxon>
        <taxon>Heunggongvirae</taxon>
        <taxon>Uroviricota</taxon>
        <taxon>Caudoviricetes</taxon>
    </lineage>
</organism>
<sequence>MNVIAILSTNLSTRRQSDKAYPPTAGTSKQTGCDRPALINNQRWIEAGL</sequence>
<protein>
    <submittedName>
        <fullName evidence="2">Uncharacterized protein</fullName>
    </submittedName>
</protein>